<keyword evidence="2" id="KW-1185">Reference proteome</keyword>
<dbReference type="InterPro" id="IPR025294">
    <property type="entry name" value="DUF4156"/>
</dbReference>
<accession>A0A1Y6CWC8</accession>
<protein>
    <recommendedName>
        <fullName evidence="3">DUF4156 domain-containing protein</fullName>
    </recommendedName>
</protein>
<gene>
    <name evidence="1" type="ORF">SAMN02949497_1997</name>
</gene>
<evidence type="ECO:0008006" key="3">
    <source>
        <dbReference type="Google" id="ProtNLM"/>
    </source>
</evidence>
<dbReference type="AlphaFoldDB" id="A0A1Y6CWC8"/>
<dbReference type="RefSeq" id="WP_085212257.1">
    <property type="nucleotide sequence ID" value="NZ_FXAM01000001.1"/>
</dbReference>
<evidence type="ECO:0000313" key="1">
    <source>
        <dbReference type="EMBL" id="SMF94671.1"/>
    </source>
</evidence>
<organism evidence="1 2">
    <name type="scientific">Methylomagnum ishizawai</name>
    <dbReference type="NCBI Taxonomy" id="1760988"/>
    <lineage>
        <taxon>Bacteria</taxon>
        <taxon>Pseudomonadati</taxon>
        <taxon>Pseudomonadota</taxon>
        <taxon>Gammaproteobacteria</taxon>
        <taxon>Methylococcales</taxon>
        <taxon>Methylococcaceae</taxon>
        <taxon>Methylomagnum</taxon>
    </lineage>
</organism>
<dbReference type="Pfam" id="PF13698">
    <property type="entry name" value="DUF4156"/>
    <property type="match status" value="1"/>
</dbReference>
<dbReference type="OrthoDB" id="6120981at2"/>
<dbReference type="PROSITE" id="PS51257">
    <property type="entry name" value="PROKAR_LIPOPROTEIN"/>
    <property type="match status" value="1"/>
</dbReference>
<name>A0A1Y6CWC8_9GAMM</name>
<reference evidence="1 2" key="1">
    <citation type="submission" date="2016-12" db="EMBL/GenBank/DDBJ databases">
        <authorList>
            <person name="Song W.-J."/>
            <person name="Kurnit D.M."/>
        </authorList>
    </citation>
    <scope>NUCLEOTIDE SEQUENCE [LARGE SCALE GENOMIC DNA]</scope>
    <source>
        <strain evidence="1 2">175</strain>
    </source>
</reference>
<dbReference type="EMBL" id="FXAM01000001">
    <property type="protein sequence ID" value="SMF94671.1"/>
    <property type="molecule type" value="Genomic_DNA"/>
</dbReference>
<sequence length="110" mass="11740">MGGTRRFRMLAGVALLGIVAGCAWVDLKPQGEKVRVLSKSEVGRCKLLGQVTANTTATLGFIARGKSVVQEEVYRLARNNAGGMGGDTIVTKGPLLEGEQSFEVYRCINP</sequence>
<dbReference type="Proteomes" id="UP000192923">
    <property type="component" value="Unassembled WGS sequence"/>
</dbReference>
<evidence type="ECO:0000313" key="2">
    <source>
        <dbReference type="Proteomes" id="UP000192923"/>
    </source>
</evidence>
<proteinExistence type="predicted"/>